<gene>
    <name evidence="2" type="ORF">S01H1_63176</name>
</gene>
<dbReference type="InterPro" id="IPR026406">
    <property type="entry name" value="Ver/Plancto_CHP"/>
</dbReference>
<comment type="caution">
    <text evidence="2">The sequence shown here is derived from an EMBL/GenBank/DDBJ whole genome shotgun (WGS) entry which is preliminary data.</text>
</comment>
<dbReference type="EMBL" id="BARS01041550">
    <property type="protein sequence ID" value="GAG33455.1"/>
    <property type="molecule type" value="Genomic_DNA"/>
</dbReference>
<accession>X0WS31</accession>
<proteinExistence type="predicted"/>
<name>X0WS31_9ZZZZ</name>
<protein>
    <submittedName>
        <fullName evidence="2">Uncharacterized protein</fullName>
    </submittedName>
</protein>
<dbReference type="AlphaFoldDB" id="X0WS31"/>
<feature type="compositionally biased region" description="Basic and acidic residues" evidence="1">
    <location>
        <begin position="58"/>
        <end position="72"/>
    </location>
</feature>
<evidence type="ECO:0000256" key="1">
    <source>
        <dbReference type="SAM" id="MobiDB-lite"/>
    </source>
</evidence>
<reference evidence="2" key="1">
    <citation type="journal article" date="2014" name="Front. Microbiol.">
        <title>High frequency of phylogenetically diverse reductive dehalogenase-homologous genes in deep subseafloor sedimentary metagenomes.</title>
        <authorList>
            <person name="Kawai M."/>
            <person name="Futagami T."/>
            <person name="Toyoda A."/>
            <person name="Takaki Y."/>
            <person name="Nishi S."/>
            <person name="Hori S."/>
            <person name="Arai W."/>
            <person name="Tsubouchi T."/>
            <person name="Morono Y."/>
            <person name="Uchiyama I."/>
            <person name="Ito T."/>
            <person name="Fujiyama A."/>
            <person name="Inagaki F."/>
            <person name="Takami H."/>
        </authorList>
    </citation>
    <scope>NUCLEOTIDE SEQUENCE</scope>
    <source>
        <strain evidence="2">Expedition CK06-06</strain>
    </source>
</reference>
<feature type="region of interest" description="Disordered" evidence="1">
    <location>
        <begin position="41"/>
        <end position="72"/>
    </location>
</feature>
<evidence type="ECO:0000313" key="2">
    <source>
        <dbReference type="EMBL" id="GAG33455.1"/>
    </source>
</evidence>
<dbReference type="NCBIfam" id="TIGR04138">
    <property type="entry name" value="Plancto_Ver_chp"/>
    <property type="match status" value="1"/>
</dbReference>
<organism evidence="2">
    <name type="scientific">marine sediment metagenome</name>
    <dbReference type="NCBI Taxonomy" id="412755"/>
    <lineage>
        <taxon>unclassified sequences</taxon>
        <taxon>metagenomes</taxon>
        <taxon>ecological metagenomes</taxon>
    </lineage>
</organism>
<sequence>MLDPSHPIAELLKEDRRYAFEAYVFVFEALSYAQNVMQMGTETPSELETPSESESPPDPDRSTEEEVAERHVSGQELCEAIRQFAIDQFGYMAHTVLSNWGIHKTGDFGEIVFNLIGIGQMRKTPNDRIEDFSDVYDFDAAFKQEFRITPPK</sequence>